<evidence type="ECO:0000313" key="13">
    <source>
        <dbReference type="Proteomes" id="UP001174909"/>
    </source>
</evidence>
<gene>
    <name evidence="12" type="ORF">GBAR_LOCUS70</name>
</gene>
<sequence length="233" mass="26150">MYPSFANPTQFAPTEDFDSYPRDLERDVRLLVEERADLLFNPTAEDMYPRGYQTYVDVEQVSRPLCGAHRPGHFRGVATVVLKLFNIVRPHVAMFGLKDYQQVQVIRRMMEDVNLDVEIVGCPTVREPDGLAMSSRNRYLEPAEREAALCLQSALGKAEALVRGGETAAQRIREAVVAEISRQPLVRLEYADLCDPKALHAVEEVKGPTLLALCAWVGKARLIDNRILAGERA</sequence>
<evidence type="ECO:0000256" key="9">
    <source>
        <dbReference type="ARBA" id="ARBA00029902"/>
    </source>
</evidence>
<protein>
    <recommendedName>
        <fullName evidence="4">Pantoate--beta-alanine ligase</fullName>
        <ecNumber evidence="3">6.3.2.1</ecNumber>
    </recommendedName>
    <alternativeName>
        <fullName evidence="10">Pantoate-activating enzyme</fullName>
    </alternativeName>
    <alternativeName>
        <fullName evidence="9">Pantothenate synthetase</fullName>
    </alternativeName>
</protein>
<evidence type="ECO:0000313" key="12">
    <source>
        <dbReference type="EMBL" id="CAI7988881.1"/>
    </source>
</evidence>
<dbReference type="PANTHER" id="PTHR21299">
    <property type="entry name" value="CYTIDYLATE KINASE/PANTOATE-BETA-ALANINE LIGASE"/>
    <property type="match status" value="1"/>
</dbReference>
<dbReference type="NCBIfam" id="TIGR00018">
    <property type="entry name" value="panC"/>
    <property type="match status" value="1"/>
</dbReference>
<dbReference type="GO" id="GO:0004592">
    <property type="term" value="F:pantoate-beta-alanine ligase activity"/>
    <property type="evidence" value="ECO:0007669"/>
    <property type="project" value="UniProtKB-EC"/>
</dbReference>
<dbReference type="GO" id="GO:0005524">
    <property type="term" value="F:ATP binding"/>
    <property type="evidence" value="ECO:0007669"/>
    <property type="project" value="UniProtKB-KW"/>
</dbReference>
<keyword evidence="5" id="KW-0436">Ligase</keyword>
<evidence type="ECO:0000256" key="2">
    <source>
        <dbReference type="ARBA" id="ARBA00009256"/>
    </source>
</evidence>
<dbReference type="Proteomes" id="UP001174909">
    <property type="component" value="Unassembled WGS sequence"/>
</dbReference>
<dbReference type="InterPro" id="IPR014729">
    <property type="entry name" value="Rossmann-like_a/b/a_fold"/>
</dbReference>
<dbReference type="Pfam" id="PF02569">
    <property type="entry name" value="Pantoate_ligase"/>
    <property type="match status" value="1"/>
</dbReference>
<dbReference type="EC" id="6.3.2.1" evidence="3"/>
<reference evidence="12" key="1">
    <citation type="submission" date="2023-03" db="EMBL/GenBank/DDBJ databases">
        <authorList>
            <person name="Steffen K."/>
            <person name="Cardenas P."/>
        </authorList>
    </citation>
    <scope>NUCLEOTIDE SEQUENCE</scope>
</reference>
<evidence type="ECO:0000256" key="6">
    <source>
        <dbReference type="ARBA" id="ARBA00022655"/>
    </source>
</evidence>
<organism evidence="12 13">
    <name type="scientific">Geodia barretti</name>
    <name type="common">Barrett's horny sponge</name>
    <dbReference type="NCBI Taxonomy" id="519541"/>
    <lineage>
        <taxon>Eukaryota</taxon>
        <taxon>Metazoa</taxon>
        <taxon>Porifera</taxon>
        <taxon>Demospongiae</taxon>
        <taxon>Heteroscleromorpha</taxon>
        <taxon>Tetractinellida</taxon>
        <taxon>Astrophorina</taxon>
        <taxon>Geodiidae</taxon>
        <taxon>Geodia</taxon>
    </lineage>
</organism>
<dbReference type="Gene3D" id="3.40.50.620">
    <property type="entry name" value="HUPs"/>
    <property type="match status" value="1"/>
</dbReference>
<keyword evidence="6" id="KW-0566">Pantothenate biosynthesis</keyword>
<dbReference type="EMBL" id="CASHTH010000012">
    <property type="protein sequence ID" value="CAI7988881.1"/>
    <property type="molecule type" value="Genomic_DNA"/>
</dbReference>
<evidence type="ECO:0000256" key="7">
    <source>
        <dbReference type="ARBA" id="ARBA00022741"/>
    </source>
</evidence>
<evidence type="ECO:0000256" key="8">
    <source>
        <dbReference type="ARBA" id="ARBA00022840"/>
    </source>
</evidence>
<evidence type="ECO:0000256" key="10">
    <source>
        <dbReference type="ARBA" id="ARBA00032806"/>
    </source>
</evidence>
<keyword evidence="13" id="KW-1185">Reference proteome</keyword>
<comment type="pathway">
    <text evidence="1">Cofactor biosynthesis; (R)-pantothenate biosynthesis; (R)-pantothenate from (R)-pantoate and beta-alanine: step 1/1.</text>
</comment>
<dbReference type="GO" id="GO:0015940">
    <property type="term" value="P:pantothenate biosynthetic process"/>
    <property type="evidence" value="ECO:0007669"/>
    <property type="project" value="UniProtKB-KW"/>
</dbReference>
<keyword evidence="8" id="KW-0067">ATP-binding</keyword>
<dbReference type="InterPro" id="IPR042176">
    <property type="entry name" value="Pantoate_ligase_C"/>
</dbReference>
<name>A0AA35QRS3_GEOBA</name>
<accession>A0AA35QRS3</accession>
<comment type="catalytic activity">
    <reaction evidence="11">
        <text>(R)-pantoate + beta-alanine + ATP = (R)-pantothenate + AMP + diphosphate + H(+)</text>
        <dbReference type="Rhea" id="RHEA:10912"/>
        <dbReference type="ChEBI" id="CHEBI:15378"/>
        <dbReference type="ChEBI" id="CHEBI:15980"/>
        <dbReference type="ChEBI" id="CHEBI:29032"/>
        <dbReference type="ChEBI" id="CHEBI:30616"/>
        <dbReference type="ChEBI" id="CHEBI:33019"/>
        <dbReference type="ChEBI" id="CHEBI:57966"/>
        <dbReference type="ChEBI" id="CHEBI:456215"/>
        <dbReference type="EC" id="6.3.2.1"/>
    </reaction>
</comment>
<dbReference type="SUPFAM" id="SSF52374">
    <property type="entry name" value="Nucleotidylyl transferase"/>
    <property type="match status" value="1"/>
</dbReference>
<dbReference type="PANTHER" id="PTHR21299:SF1">
    <property type="entry name" value="PANTOATE--BETA-ALANINE LIGASE"/>
    <property type="match status" value="1"/>
</dbReference>
<comment type="similarity">
    <text evidence="2">Belongs to the pantothenate synthetase family.</text>
</comment>
<evidence type="ECO:0000256" key="4">
    <source>
        <dbReference type="ARBA" id="ARBA00015647"/>
    </source>
</evidence>
<evidence type="ECO:0000256" key="11">
    <source>
        <dbReference type="ARBA" id="ARBA00048258"/>
    </source>
</evidence>
<dbReference type="GO" id="GO:0005829">
    <property type="term" value="C:cytosol"/>
    <property type="evidence" value="ECO:0007669"/>
    <property type="project" value="TreeGrafter"/>
</dbReference>
<comment type="caution">
    <text evidence="12">The sequence shown here is derived from an EMBL/GenBank/DDBJ whole genome shotgun (WGS) entry which is preliminary data.</text>
</comment>
<proteinExistence type="inferred from homology"/>
<dbReference type="InterPro" id="IPR003721">
    <property type="entry name" value="Pantoate_ligase"/>
</dbReference>
<evidence type="ECO:0000256" key="1">
    <source>
        <dbReference type="ARBA" id="ARBA00004990"/>
    </source>
</evidence>
<keyword evidence="7" id="KW-0547">Nucleotide-binding</keyword>
<evidence type="ECO:0000256" key="5">
    <source>
        <dbReference type="ARBA" id="ARBA00022598"/>
    </source>
</evidence>
<dbReference type="AlphaFoldDB" id="A0AA35QRS3"/>
<dbReference type="Gene3D" id="3.30.1300.10">
    <property type="entry name" value="Pantoate-beta-alanine ligase, C-terminal domain"/>
    <property type="match status" value="1"/>
</dbReference>
<evidence type="ECO:0000256" key="3">
    <source>
        <dbReference type="ARBA" id="ARBA00012219"/>
    </source>
</evidence>